<evidence type="ECO:0000313" key="1">
    <source>
        <dbReference type="EnsemblPlants" id="AVESA.00010b.r2.1AG0024680.1.CDS.1"/>
    </source>
</evidence>
<dbReference type="Proteomes" id="UP001732700">
    <property type="component" value="Chromosome 1A"/>
</dbReference>
<keyword evidence="2" id="KW-1185">Reference proteome</keyword>
<sequence>MGKAPMDTLQLSCIQIAIALLLLTQTGSTIDDTSTHPDDPITNCIATERTALLAFRAGLSDPANLLSSWKGDDCCRWKGIYCSNGTGHVVRLDLRGPDCGSGVWSTQALAGNISSAMLGLQQLWYLDLRCNRFDNIQIPEFMGSLHSLRYLDLSMAQFTGRIPPQLGNLSNLQYLNLETYPYDSGTYSTDVTWLSRLTSLEHLDMTFVNLSTIVHWLPVVNMLQTLKVLRLPFCQLRSSPDSLQLSNLTSLEILDLSSNNFSKRSRPNWFWDLTSLKYLDISFNGFFGPFPDEIGNMTSIVELQLSDNNLVGMIPSNMKNLCNLERLVSSRNNMNGSVTELFHRLPSCSQNKIHELFLQDNNLTGSLPDTLIEALSNLNWLILADNRLTGHVPVWLGELTKLTMLDLGYNNLDGVMHEGHLSRLDMLEELTLSGNSIAITVSPTWVPSFRLRIIQLRSCQLGPNFPTWLRWQTQALTLDVSNTSINDMVPDWFWIAASSVMFLNIRNNQITGVLPSTMEFMSGEVMDFSSNQLGGPIPKLPINITRLDLSRNNLVGPLPLDFGAPWLAILLLYKNMISGAIPSSLCKLQALRLLDLSTNNLNGSITDCLINESSTNMTSLGIGSLSLRNNNLSGEFPSLLQNCPGLIFLDLGDNQFSGTLPAWIGEKLLYLSFLRLRSNMFYGHIPVEIEKLVNLQYLDLAYNNISGSIPRSIVNCEGMTKTRDYTYDLGYAFTPGGSFGQILYSGNFTVLTKGQERLYTGEIIYMVNLDLSCNSLTGEIPAEISTLVELKNLNLSWNNFNGKIPENIGTLMQVESLDLSRNDLSGEIPSSLSALTSLSRLNLSYNSLSGEIPSGNQLQTLGDPASIYIGNPGLCGPPLSRKCSSQPEPIPGDNHEDARDDDLVSFFLAMGSGYVMGLWVVFVALLFKRKWRASWYSLYDRAYVQVAVTWASLGGKLG</sequence>
<evidence type="ECO:0000313" key="2">
    <source>
        <dbReference type="Proteomes" id="UP001732700"/>
    </source>
</evidence>
<proteinExistence type="predicted"/>
<accession>A0ACD5TBG3</accession>
<organism evidence="1 2">
    <name type="scientific">Avena sativa</name>
    <name type="common">Oat</name>
    <dbReference type="NCBI Taxonomy" id="4498"/>
    <lineage>
        <taxon>Eukaryota</taxon>
        <taxon>Viridiplantae</taxon>
        <taxon>Streptophyta</taxon>
        <taxon>Embryophyta</taxon>
        <taxon>Tracheophyta</taxon>
        <taxon>Spermatophyta</taxon>
        <taxon>Magnoliopsida</taxon>
        <taxon>Liliopsida</taxon>
        <taxon>Poales</taxon>
        <taxon>Poaceae</taxon>
        <taxon>BOP clade</taxon>
        <taxon>Pooideae</taxon>
        <taxon>Poodae</taxon>
        <taxon>Poeae</taxon>
        <taxon>Poeae Chloroplast Group 1 (Aveneae type)</taxon>
        <taxon>Aveninae</taxon>
        <taxon>Avena</taxon>
    </lineage>
</organism>
<reference evidence="1" key="2">
    <citation type="submission" date="2025-09" db="UniProtKB">
        <authorList>
            <consortium name="EnsemblPlants"/>
        </authorList>
    </citation>
    <scope>IDENTIFICATION</scope>
</reference>
<protein>
    <submittedName>
        <fullName evidence="1">Uncharacterized protein</fullName>
    </submittedName>
</protein>
<reference evidence="1" key="1">
    <citation type="submission" date="2021-05" db="EMBL/GenBank/DDBJ databases">
        <authorList>
            <person name="Scholz U."/>
            <person name="Mascher M."/>
            <person name="Fiebig A."/>
        </authorList>
    </citation>
    <scope>NUCLEOTIDE SEQUENCE [LARGE SCALE GENOMIC DNA]</scope>
</reference>
<name>A0ACD5TBG3_AVESA</name>
<dbReference type="EnsemblPlants" id="AVESA.00010b.r2.1AG0024680.1">
    <property type="protein sequence ID" value="AVESA.00010b.r2.1AG0024680.1.CDS.1"/>
    <property type="gene ID" value="AVESA.00010b.r2.1AG0024680"/>
</dbReference>